<dbReference type="PANTHER" id="PTHR37563">
    <property type="entry name" value="PHYTANOYL-COA DIOXYGENASE FAMILY PROTEIN (AFU_ORTHOLOGUE AFUA_2G03330)"/>
    <property type="match status" value="1"/>
</dbReference>
<gene>
    <name evidence="2" type="ORF">AK812_SmicGene16506</name>
</gene>
<dbReference type="AlphaFoldDB" id="A0A1Q9E059"/>
<dbReference type="InterPro" id="IPR051961">
    <property type="entry name" value="Fungal_Metabolite_Diox"/>
</dbReference>
<dbReference type="PANTHER" id="PTHR37563:SF2">
    <property type="entry name" value="PHYTANOYL-COA DIOXYGENASE FAMILY PROTEIN (AFU_ORTHOLOGUE AFUA_2G03330)"/>
    <property type="match status" value="1"/>
</dbReference>
<evidence type="ECO:0000256" key="1">
    <source>
        <dbReference type="SAM" id="Phobius"/>
    </source>
</evidence>
<dbReference type="Gene3D" id="2.60.120.620">
    <property type="entry name" value="q2cbj1_9rhob like domain"/>
    <property type="match status" value="1"/>
</dbReference>
<dbReference type="EMBL" id="LSRX01000315">
    <property type="protein sequence ID" value="OLQ00803.1"/>
    <property type="molecule type" value="Genomic_DNA"/>
</dbReference>
<dbReference type="InterPro" id="IPR008775">
    <property type="entry name" value="Phytyl_CoA_dOase-like"/>
</dbReference>
<dbReference type="Proteomes" id="UP000186817">
    <property type="component" value="Unassembled WGS sequence"/>
</dbReference>
<keyword evidence="1" id="KW-0472">Membrane</keyword>
<protein>
    <submittedName>
        <fullName evidence="2">Uncharacterized protein</fullName>
    </submittedName>
</protein>
<dbReference type="SUPFAM" id="SSF51197">
    <property type="entry name" value="Clavaminate synthase-like"/>
    <property type="match status" value="1"/>
</dbReference>
<accession>A0A1Q9E059</accession>
<name>A0A1Q9E059_SYMMI</name>
<keyword evidence="3" id="KW-1185">Reference proteome</keyword>
<comment type="caution">
    <text evidence="2">The sequence shown here is derived from an EMBL/GenBank/DDBJ whole genome shotgun (WGS) entry which is preliminary data.</text>
</comment>
<feature type="transmembrane region" description="Helical" evidence="1">
    <location>
        <begin position="25"/>
        <end position="43"/>
    </location>
</feature>
<keyword evidence="1" id="KW-1133">Transmembrane helix</keyword>
<sequence length="546" mass="61084">MQARITKPWLCPLHAIRIVSNPEHAMLWFAVGCISIALNAVLIQQLISRGVRCDPWWNPDETGWPASSLASEIAELAAREITELGQLFFRQKVSELLMEKAVQEEMGFTSQDSTKEHPLVGLAVELLSVVIQPEEVVNERLSPSTVKRLKERVDEHGAVVIKGLHQPMECRLAAEFVHAEILSPWATFSNIRDNKYRKDYALPMRGSALELLNKTLAILDPLFTATLGPNSSLVEFSSLTTYSGAGPQIFHSDSSAASIKELRSLGRMFSAFIYLDDVRPDSAPLDVVPGTHTHYQFLDDEEKDLMTSVPFARLAVPQGTVVIYDSRTLHRGAANTSPYARPTIYFSLAERGKFIPIGPAYSLREGYRRFPISIQNIRTNTIPTEVLADGVSVHSDEKCKDQLQHLCPVDGFQGDPDRRFDCAWYYFTGEEESHDARRLSKSQPLEFTDRPGVKEGYEDSDEDELAADREKLRDQEGKFDFEAALAMTLRRGGAYRSFPLDRRIMNCGVASRMEMILERGIFAEGFVANVSWGALQPPPSRTSGAT</sequence>
<proteinExistence type="predicted"/>
<reference evidence="2 3" key="1">
    <citation type="submission" date="2016-02" db="EMBL/GenBank/DDBJ databases">
        <title>Genome analysis of coral dinoflagellate symbionts highlights evolutionary adaptations to a symbiotic lifestyle.</title>
        <authorList>
            <person name="Aranda M."/>
            <person name="Li Y."/>
            <person name="Liew Y.J."/>
            <person name="Baumgarten S."/>
            <person name="Simakov O."/>
            <person name="Wilson M."/>
            <person name="Piel J."/>
            <person name="Ashoor H."/>
            <person name="Bougouffa S."/>
            <person name="Bajic V.B."/>
            <person name="Ryu T."/>
            <person name="Ravasi T."/>
            <person name="Bayer T."/>
            <person name="Micklem G."/>
            <person name="Kim H."/>
            <person name="Bhak J."/>
            <person name="Lajeunesse T.C."/>
            <person name="Voolstra C.R."/>
        </authorList>
    </citation>
    <scope>NUCLEOTIDE SEQUENCE [LARGE SCALE GENOMIC DNA]</scope>
    <source>
        <strain evidence="2 3">CCMP2467</strain>
    </source>
</reference>
<evidence type="ECO:0000313" key="2">
    <source>
        <dbReference type="EMBL" id="OLQ00803.1"/>
    </source>
</evidence>
<evidence type="ECO:0000313" key="3">
    <source>
        <dbReference type="Proteomes" id="UP000186817"/>
    </source>
</evidence>
<keyword evidence="1" id="KW-0812">Transmembrane</keyword>
<organism evidence="2 3">
    <name type="scientific">Symbiodinium microadriaticum</name>
    <name type="common">Dinoflagellate</name>
    <name type="synonym">Zooxanthella microadriatica</name>
    <dbReference type="NCBI Taxonomy" id="2951"/>
    <lineage>
        <taxon>Eukaryota</taxon>
        <taxon>Sar</taxon>
        <taxon>Alveolata</taxon>
        <taxon>Dinophyceae</taxon>
        <taxon>Suessiales</taxon>
        <taxon>Symbiodiniaceae</taxon>
        <taxon>Symbiodinium</taxon>
    </lineage>
</organism>
<dbReference type="OrthoDB" id="410856at2759"/>
<dbReference type="Pfam" id="PF05721">
    <property type="entry name" value="PhyH"/>
    <property type="match status" value="1"/>
</dbReference>